<reference evidence="8 11" key="1">
    <citation type="submission" date="2015-01" db="EMBL/GenBank/DDBJ databases">
        <title>Vibrio sp. C1 JCM 19231 whole genome shotgun sequence.</title>
        <authorList>
            <person name="Sawabe T."/>
            <person name="Meirelles P."/>
            <person name="Feng G."/>
            <person name="Sayaka M."/>
            <person name="Hattori M."/>
            <person name="Ohkuma M."/>
        </authorList>
    </citation>
    <scope>NUCLEOTIDE SEQUENCE [LARGE SCALE GENOMIC DNA]</scope>
    <source>
        <strain evidence="11">JCM 19231</strain>
        <strain evidence="8">JCM19231</strain>
    </source>
</reference>
<dbReference type="Pfam" id="PF00005">
    <property type="entry name" value="ABC_tran"/>
    <property type="match status" value="1"/>
</dbReference>
<sequence length="360" mass="40469">MASISLRNIKKFWGDFTAIENLSLEIKDKEFLVLLGPSGCGKTTTMRMIAGLDTPSTGDVYIDDKYVNDTHPRDRDIAMVFQSYGLYPQKTVYGNIAFPLEMQKVPKEELHERVMRAAKRVELDHLLDRKPATLSGGQRQRVALARAIVREPALFLMDEPLSNLDAKLRVSMRALLKNLHHEFQRTTVYVTHDQIEAMTLADRVAVLYQGKIQQLDTPKEIYNNPSNLFVASFIGSPGMNFIKGDLVDGTFTGEGCQVSGFGNVSNEGTTLGVRPEDVQIVDESEANLVSEVYSVELTGECTLVTVQVEDHFIICRADKHCDLAIGEKVGFKFNLEHTYLFDSITEQRIRPEELYTERAA</sequence>
<dbReference type="PROSITE" id="PS00211">
    <property type="entry name" value="ABC_TRANSPORTER_1"/>
    <property type="match status" value="1"/>
</dbReference>
<dbReference type="EMBL" id="BBRZ01000045">
    <property type="protein sequence ID" value="GAM57148.1"/>
    <property type="molecule type" value="Genomic_DNA"/>
</dbReference>
<dbReference type="GO" id="GO:0055052">
    <property type="term" value="C:ATP-binding cassette (ABC) transporter complex, substrate-binding subunit-containing"/>
    <property type="evidence" value="ECO:0007669"/>
    <property type="project" value="TreeGrafter"/>
</dbReference>
<dbReference type="GO" id="GO:0005524">
    <property type="term" value="F:ATP binding"/>
    <property type="evidence" value="ECO:0007669"/>
    <property type="project" value="UniProtKB-KW"/>
</dbReference>
<dbReference type="SUPFAM" id="SSF52540">
    <property type="entry name" value="P-loop containing nucleoside triphosphate hydrolases"/>
    <property type="match status" value="1"/>
</dbReference>
<dbReference type="PROSITE" id="PS50893">
    <property type="entry name" value="ABC_TRANSPORTER_2"/>
    <property type="match status" value="1"/>
</dbReference>
<proteinExistence type="predicted"/>
<evidence type="ECO:0000256" key="4">
    <source>
        <dbReference type="ARBA" id="ARBA00022840"/>
    </source>
</evidence>
<evidence type="ECO:0000256" key="2">
    <source>
        <dbReference type="ARBA" id="ARBA00022475"/>
    </source>
</evidence>
<dbReference type="Gene3D" id="3.40.50.300">
    <property type="entry name" value="P-loop containing nucleotide triphosphate hydrolases"/>
    <property type="match status" value="1"/>
</dbReference>
<keyword evidence="11" id="KW-1185">Reference proteome</keyword>
<reference evidence="10 11" key="3">
    <citation type="submission" date="2015-01" db="EMBL/GenBank/DDBJ databases">
        <authorList>
            <consortium name="NBRP consortium"/>
            <person name="Sawabe T."/>
            <person name="Meirelles P."/>
            <person name="Feng G."/>
            <person name="Sayaka M."/>
            <person name="Hattori M."/>
            <person name="Ohkuma M."/>
        </authorList>
    </citation>
    <scope>NUCLEOTIDE SEQUENCE [LARGE SCALE GENOMIC DNA]</scope>
    <source>
        <strain evidence="11">JCM 19231</strain>
        <strain evidence="10">JCM 19241</strain>
        <strain evidence="8">JCM19231</strain>
        <strain evidence="9">JCM19241</strain>
    </source>
</reference>
<dbReference type="Proteomes" id="UP000031666">
    <property type="component" value="Unassembled WGS sequence"/>
</dbReference>
<keyword evidence="1" id="KW-0813">Transport</keyword>
<dbReference type="InterPro" id="IPR012340">
    <property type="entry name" value="NA-bd_OB-fold"/>
</dbReference>
<dbReference type="PANTHER" id="PTHR43875:SF15">
    <property type="entry name" value="TREHALOSE IMPORT ATP-BINDING PROTEIN SUGC"/>
    <property type="match status" value="1"/>
</dbReference>
<dbReference type="GO" id="GO:0016887">
    <property type="term" value="F:ATP hydrolysis activity"/>
    <property type="evidence" value="ECO:0007669"/>
    <property type="project" value="InterPro"/>
</dbReference>
<evidence type="ECO:0000259" key="7">
    <source>
        <dbReference type="PROSITE" id="PS50893"/>
    </source>
</evidence>
<dbReference type="InterPro" id="IPR013611">
    <property type="entry name" value="Transp-assoc_OB_typ2"/>
</dbReference>
<protein>
    <submittedName>
        <fullName evidence="9">Glycerol-3-phosphate ABC transporter</fullName>
    </submittedName>
    <submittedName>
        <fullName evidence="8">Maltose/maltodextrin transport ATP-binding protein malK</fullName>
        <ecNumber evidence="8">3.6.3.19</ecNumber>
    </submittedName>
</protein>
<dbReference type="InterPro" id="IPR047641">
    <property type="entry name" value="ABC_transpr_MalK/UgpC-like"/>
</dbReference>
<evidence type="ECO:0000256" key="6">
    <source>
        <dbReference type="ARBA" id="ARBA00023136"/>
    </source>
</evidence>
<keyword evidence="8" id="KW-0378">Hydrolase</keyword>
<dbReference type="GO" id="GO:0008643">
    <property type="term" value="P:carbohydrate transport"/>
    <property type="evidence" value="ECO:0007669"/>
    <property type="project" value="InterPro"/>
</dbReference>
<dbReference type="InterPro" id="IPR008995">
    <property type="entry name" value="Mo/tungstate-bd_C_term_dom"/>
</dbReference>
<evidence type="ECO:0000313" key="8">
    <source>
        <dbReference type="EMBL" id="GAM57148.1"/>
    </source>
</evidence>
<feature type="domain" description="ABC transporter" evidence="7">
    <location>
        <begin position="4"/>
        <end position="234"/>
    </location>
</feature>
<accession>A0A0B8P1E1</accession>
<dbReference type="CDD" id="cd03301">
    <property type="entry name" value="ABC_MalK_N"/>
    <property type="match status" value="1"/>
</dbReference>
<gene>
    <name evidence="8" type="ORF">JCM19231_3264</name>
    <name evidence="9" type="ORF">JCM19241_3179</name>
</gene>
<name>A0A0B8P1E1_9VIBR</name>
<keyword evidence="3" id="KW-0547">Nucleotide-binding</keyword>
<keyword evidence="6" id="KW-0472">Membrane</keyword>
<dbReference type="InterPro" id="IPR015855">
    <property type="entry name" value="ABC_transpr_MalK-like"/>
</dbReference>
<dbReference type="EC" id="3.6.3.19" evidence="8"/>
<evidence type="ECO:0000256" key="1">
    <source>
        <dbReference type="ARBA" id="ARBA00022448"/>
    </source>
</evidence>
<dbReference type="InterPro" id="IPR027417">
    <property type="entry name" value="P-loop_NTPase"/>
</dbReference>
<keyword evidence="4 8" id="KW-0067">ATP-binding</keyword>
<dbReference type="InterPro" id="IPR003439">
    <property type="entry name" value="ABC_transporter-like_ATP-bd"/>
</dbReference>
<dbReference type="RefSeq" id="WP_261833298.1">
    <property type="nucleotide sequence ID" value="NZ_AP024881.1"/>
</dbReference>
<dbReference type="Pfam" id="PF08402">
    <property type="entry name" value="TOBE_2"/>
    <property type="match status" value="1"/>
</dbReference>
<keyword evidence="5" id="KW-1278">Translocase</keyword>
<accession>A0A0B8QGG2</accession>
<dbReference type="Gene3D" id="2.40.50.140">
    <property type="entry name" value="Nucleic acid-binding proteins"/>
    <property type="match status" value="1"/>
</dbReference>
<dbReference type="AlphaFoldDB" id="A0A0B8P1E1"/>
<dbReference type="SMART" id="SM00382">
    <property type="entry name" value="AAA"/>
    <property type="match status" value="1"/>
</dbReference>
<comment type="caution">
    <text evidence="8">The sequence shown here is derived from an EMBL/GenBank/DDBJ whole genome shotgun (WGS) entry which is preliminary data.</text>
</comment>
<evidence type="ECO:0000313" key="10">
    <source>
        <dbReference type="Proteomes" id="UP000031666"/>
    </source>
</evidence>
<dbReference type="Gene3D" id="2.40.50.100">
    <property type="match status" value="1"/>
</dbReference>
<organism evidence="8 11">
    <name type="scientific">Vibrio ishigakensis</name>
    <dbReference type="NCBI Taxonomy" id="1481914"/>
    <lineage>
        <taxon>Bacteria</taxon>
        <taxon>Pseudomonadati</taxon>
        <taxon>Pseudomonadota</taxon>
        <taxon>Gammaproteobacteria</taxon>
        <taxon>Vibrionales</taxon>
        <taxon>Vibrionaceae</taxon>
        <taxon>Vibrio</taxon>
    </lineage>
</organism>
<dbReference type="InterPro" id="IPR017871">
    <property type="entry name" value="ABC_transporter-like_CS"/>
</dbReference>
<dbReference type="PANTHER" id="PTHR43875">
    <property type="entry name" value="MALTODEXTRIN IMPORT ATP-BINDING PROTEIN MSMX"/>
    <property type="match status" value="1"/>
</dbReference>
<evidence type="ECO:0000313" key="9">
    <source>
        <dbReference type="EMBL" id="GAM73724.1"/>
    </source>
</evidence>
<evidence type="ECO:0000313" key="11">
    <source>
        <dbReference type="Proteomes" id="UP000031671"/>
    </source>
</evidence>
<dbReference type="STRING" id="1481914.JCM19241_3179"/>
<dbReference type="SUPFAM" id="SSF50331">
    <property type="entry name" value="MOP-like"/>
    <property type="match status" value="1"/>
</dbReference>
<dbReference type="GO" id="GO:0140359">
    <property type="term" value="F:ABC-type transporter activity"/>
    <property type="evidence" value="ECO:0007669"/>
    <property type="project" value="InterPro"/>
</dbReference>
<keyword evidence="2" id="KW-1003">Cell membrane</keyword>
<evidence type="ECO:0000256" key="5">
    <source>
        <dbReference type="ARBA" id="ARBA00022967"/>
    </source>
</evidence>
<dbReference type="EMBL" id="BBSC01000001">
    <property type="protein sequence ID" value="GAM73724.1"/>
    <property type="molecule type" value="Genomic_DNA"/>
</dbReference>
<dbReference type="Proteomes" id="UP000031671">
    <property type="component" value="Unassembled WGS sequence"/>
</dbReference>
<dbReference type="InterPro" id="IPR003593">
    <property type="entry name" value="AAA+_ATPase"/>
</dbReference>
<reference evidence="9 10" key="2">
    <citation type="submission" date="2015-01" db="EMBL/GenBank/DDBJ databases">
        <title>Vibrio sp. C94 JCM 19241 whole genome shotgun sequence.</title>
        <authorList>
            <person name="Sawabe T."/>
            <person name="Meirelles P."/>
            <person name="Feng G."/>
            <person name="Sayaka M."/>
            <person name="Hattori M."/>
            <person name="Ohkuma M."/>
        </authorList>
    </citation>
    <scope>NUCLEOTIDE SEQUENCE [LARGE SCALE GENOMIC DNA]</scope>
    <source>
        <strain evidence="10">JCM 19241</strain>
        <strain evidence="9">JCM19241</strain>
    </source>
</reference>
<evidence type="ECO:0000256" key="3">
    <source>
        <dbReference type="ARBA" id="ARBA00022741"/>
    </source>
</evidence>
<dbReference type="FunFam" id="3.40.50.300:FF:000042">
    <property type="entry name" value="Maltose/maltodextrin ABC transporter, ATP-binding protein"/>
    <property type="match status" value="1"/>
</dbReference>